<keyword evidence="3" id="KW-1185">Reference proteome</keyword>
<dbReference type="InterPro" id="IPR009959">
    <property type="entry name" value="Cyclase_SnoaL-like"/>
</dbReference>
<dbReference type="GO" id="GO:0030638">
    <property type="term" value="P:polyketide metabolic process"/>
    <property type="evidence" value="ECO:0007669"/>
    <property type="project" value="InterPro"/>
</dbReference>
<dbReference type="EMBL" id="JAMXWF010000024">
    <property type="protein sequence ID" value="MDQ6410678.1"/>
    <property type="molecule type" value="Genomic_DNA"/>
</dbReference>
<evidence type="ECO:0000313" key="4">
    <source>
        <dbReference type="Proteomes" id="UP001242288"/>
    </source>
</evidence>
<reference evidence="2" key="1">
    <citation type="submission" date="2022-06" db="EMBL/GenBank/DDBJ databases">
        <title>PHB producers.</title>
        <authorList>
            <person name="Besaury L."/>
        </authorList>
    </citation>
    <scope>NUCLEOTIDE SEQUENCE</scope>
    <source>
        <strain evidence="2 3">SEWS6</strain>
    </source>
</reference>
<comment type="caution">
    <text evidence="2">The sequence shown here is derived from an EMBL/GenBank/DDBJ whole genome shotgun (WGS) entry which is preliminary data.</text>
</comment>
<organism evidence="2 4">
    <name type="scientific">Paraburkholderia madseniana</name>
    <dbReference type="NCBI Taxonomy" id="2599607"/>
    <lineage>
        <taxon>Bacteria</taxon>
        <taxon>Pseudomonadati</taxon>
        <taxon>Pseudomonadota</taxon>
        <taxon>Betaproteobacteria</taxon>
        <taxon>Burkholderiales</taxon>
        <taxon>Burkholderiaceae</taxon>
        <taxon>Paraburkholderia</taxon>
    </lineage>
</organism>
<sequence length="149" mass="16373">MVNNMASSNVSQLMQQFYAAFEKQDVDALRAVVTEDWQDLPLAPTQTPGPDGVGPVFAMLSNAFDSLEVIVDDVLVDGDRVGVRARMSGVHVGPLFGVEGKQARFNIALHEFHELRDGRVARTYHLEDWLAFFTQVEAFPGSPGIENPA</sequence>
<dbReference type="Proteomes" id="UP001242288">
    <property type="component" value="Unassembled WGS sequence"/>
</dbReference>
<dbReference type="AlphaFoldDB" id="A0AAP5EQ96"/>
<name>A0AAP5EQ96_9BURK</name>
<dbReference type="SUPFAM" id="SSF54427">
    <property type="entry name" value="NTF2-like"/>
    <property type="match status" value="1"/>
</dbReference>
<dbReference type="Pfam" id="PF07366">
    <property type="entry name" value="SnoaL"/>
    <property type="match status" value="1"/>
</dbReference>
<protein>
    <submittedName>
        <fullName evidence="2">Ester cyclase</fullName>
    </submittedName>
</protein>
<gene>
    <name evidence="2" type="ORF">NIE36_26220</name>
    <name evidence="1" type="ORF">OSB80_26300</name>
</gene>
<dbReference type="RefSeq" id="WP_266259844.1">
    <property type="nucleotide sequence ID" value="NZ_JAMXWF010000024.1"/>
</dbReference>
<accession>A0AAP5EQ96</accession>
<evidence type="ECO:0000313" key="3">
    <source>
        <dbReference type="Proteomes" id="UP001209412"/>
    </source>
</evidence>
<dbReference type="PANTHER" id="PTHR38436:SF1">
    <property type="entry name" value="ESTER CYCLASE"/>
    <property type="match status" value="1"/>
</dbReference>
<dbReference type="EMBL" id="JAPKHW010000024">
    <property type="protein sequence ID" value="MCX4148860.1"/>
    <property type="molecule type" value="Genomic_DNA"/>
</dbReference>
<evidence type="ECO:0000313" key="2">
    <source>
        <dbReference type="EMBL" id="MDQ6410678.1"/>
    </source>
</evidence>
<dbReference type="Proteomes" id="UP001209412">
    <property type="component" value="Unassembled WGS sequence"/>
</dbReference>
<dbReference type="InterPro" id="IPR032710">
    <property type="entry name" value="NTF2-like_dom_sf"/>
</dbReference>
<proteinExistence type="predicted"/>
<dbReference type="Gene3D" id="3.10.450.50">
    <property type="match status" value="1"/>
</dbReference>
<evidence type="ECO:0000313" key="1">
    <source>
        <dbReference type="EMBL" id="MCX4148860.1"/>
    </source>
</evidence>
<dbReference type="PANTHER" id="PTHR38436">
    <property type="entry name" value="POLYKETIDE CYCLASE SNOAL-LIKE DOMAIN"/>
    <property type="match status" value="1"/>
</dbReference>